<protein>
    <submittedName>
        <fullName evidence="1">Uncharacterized protein</fullName>
    </submittedName>
</protein>
<dbReference type="AlphaFoldDB" id="S4NRK8"/>
<evidence type="ECO:0000313" key="1">
    <source>
        <dbReference type="EMBL" id="JAA78168.1"/>
    </source>
</evidence>
<proteinExistence type="predicted"/>
<dbReference type="EMBL" id="GAIX01014392">
    <property type="protein sequence ID" value="JAA78168.1"/>
    <property type="molecule type" value="Transcribed_RNA"/>
</dbReference>
<accession>S4NRK8</accession>
<name>S4NRK8_9NEOP</name>
<organism evidence="1">
    <name type="scientific">Pararge aegeria</name>
    <name type="common">speckled wood butterfly</name>
    <dbReference type="NCBI Taxonomy" id="116150"/>
    <lineage>
        <taxon>Eukaryota</taxon>
        <taxon>Metazoa</taxon>
        <taxon>Ecdysozoa</taxon>
        <taxon>Arthropoda</taxon>
        <taxon>Hexapoda</taxon>
        <taxon>Insecta</taxon>
        <taxon>Pterygota</taxon>
        <taxon>Neoptera</taxon>
        <taxon>Endopterygota</taxon>
        <taxon>Lepidoptera</taxon>
        <taxon>Glossata</taxon>
        <taxon>Ditrysia</taxon>
        <taxon>Papilionoidea</taxon>
        <taxon>Nymphalidae</taxon>
        <taxon>Satyrinae</taxon>
        <taxon>Satyrini</taxon>
        <taxon>Parargina</taxon>
        <taxon>Pararge</taxon>
    </lineage>
</organism>
<reference evidence="1" key="2">
    <citation type="submission" date="2013-05" db="EMBL/GenBank/DDBJ databases">
        <authorList>
            <person name="Carter J.-M."/>
            <person name="Baker S.C."/>
            <person name="Pink R."/>
            <person name="Carter D.R.F."/>
            <person name="Collins A."/>
            <person name="Tomlin J."/>
            <person name="Gibbs M."/>
            <person name="Breuker C.J."/>
        </authorList>
    </citation>
    <scope>NUCLEOTIDE SEQUENCE</scope>
    <source>
        <tissue evidence="1">Ovary</tissue>
    </source>
</reference>
<reference evidence="1" key="1">
    <citation type="journal article" date="2013" name="BMC Genomics">
        <title>Unscrambling butterfly oogenesis.</title>
        <authorList>
            <person name="Carter J.M."/>
            <person name="Baker S.C."/>
            <person name="Pink R."/>
            <person name="Carter D.R."/>
            <person name="Collins A."/>
            <person name="Tomlin J."/>
            <person name="Gibbs M."/>
            <person name="Breuker C.J."/>
        </authorList>
    </citation>
    <scope>NUCLEOTIDE SEQUENCE</scope>
    <source>
        <tissue evidence="1">Ovary</tissue>
    </source>
</reference>
<sequence>CVPRDNLPVRPHIPARRNYSKPSPLMTDFYHISPFSLREIHHSHNIKIIIKALQPRVGLGLVKQIFFRRCLRPICPP</sequence>
<feature type="non-terminal residue" evidence="1">
    <location>
        <position position="1"/>
    </location>
</feature>